<dbReference type="PROSITE" id="PS00198">
    <property type="entry name" value="4FE4S_FER_1"/>
    <property type="match status" value="1"/>
</dbReference>
<feature type="domain" description="4Fe-4S ferredoxin-type" evidence="8">
    <location>
        <begin position="57"/>
        <end position="87"/>
    </location>
</feature>
<accession>A0A917NAJ9</accession>
<evidence type="ECO:0000259" key="8">
    <source>
        <dbReference type="PROSITE" id="PS51379"/>
    </source>
</evidence>
<proteinExistence type="predicted"/>
<dbReference type="GO" id="GO:0051539">
    <property type="term" value="F:4 iron, 4 sulfur cluster binding"/>
    <property type="evidence" value="ECO:0007669"/>
    <property type="project" value="UniProtKB-KW"/>
</dbReference>
<reference evidence="9" key="1">
    <citation type="journal article" date="2014" name="Int. J. Syst. Evol. Microbiol.">
        <title>Complete genome sequence of Corynebacterium casei LMG S-19264T (=DSM 44701T), isolated from a smear-ripened cheese.</title>
        <authorList>
            <consortium name="US DOE Joint Genome Institute (JGI-PGF)"/>
            <person name="Walter F."/>
            <person name="Albersmeier A."/>
            <person name="Kalinowski J."/>
            <person name="Ruckert C."/>
        </authorList>
    </citation>
    <scope>NUCLEOTIDE SEQUENCE</scope>
    <source>
        <strain evidence="9">JCM 30804</strain>
    </source>
</reference>
<dbReference type="PANTHER" id="PTHR42859">
    <property type="entry name" value="OXIDOREDUCTASE"/>
    <property type="match status" value="1"/>
</dbReference>
<organism evidence="9 10">
    <name type="scientific">Shewanella gelidii</name>
    <dbReference type="NCBI Taxonomy" id="1642821"/>
    <lineage>
        <taxon>Bacteria</taxon>
        <taxon>Pseudomonadati</taxon>
        <taxon>Pseudomonadota</taxon>
        <taxon>Gammaproteobacteria</taxon>
        <taxon>Alteromonadales</taxon>
        <taxon>Shewanellaceae</taxon>
        <taxon>Shewanella</taxon>
    </lineage>
</organism>
<evidence type="ECO:0000256" key="3">
    <source>
        <dbReference type="ARBA" id="ARBA00022723"/>
    </source>
</evidence>
<feature type="domain" description="4Fe-4S ferredoxin-type" evidence="8">
    <location>
        <begin position="94"/>
        <end position="127"/>
    </location>
</feature>
<keyword evidence="10" id="KW-1185">Reference proteome</keyword>
<dbReference type="PANTHER" id="PTHR42859:SF10">
    <property type="entry name" value="DIMETHYLSULFOXIDE REDUCTASE CHAIN B"/>
    <property type="match status" value="1"/>
</dbReference>
<dbReference type="GO" id="GO:0046872">
    <property type="term" value="F:metal ion binding"/>
    <property type="evidence" value="ECO:0007669"/>
    <property type="project" value="UniProtKB-KW"/>
</dbReference>
<keyword evidence="6" id="KW-0408">Iron</keyword>
<dbReference type="EMBL" id="BMPZ01000003">
    <property type="protein sequence ID" value="GGI78146.1"/>
    <property type="molecule type" value="Genomic_DNA"/>
</dbReference>
<name>A0A917NAJ9_9GAMM</name>
<dbReference type="InterPro" id="IPR004494">
    <property type="entry name" value="MauM_NapG"/>
</dbReference>
<evidence type="ECO:0000313" key="9">
    <source>
        <dbReference type="EMBL" id="GGI78146.1"/>
    </source>
</evidence>
<dbReference type="SUPFAM" id="SSF54862">
    <property type="entry name" value="4Fe-4S ferredoxins"/>
    <property type="match status" value="1"/>
</dbReference>
<reference evidence="9" key="2">
    <citation type="submission" date="2020-09" db="EMBL/GenBank/DDBJ databases">
        <authorList>
            <person name="Sun Q."/>
            <person name="Ohkuma M."/>
        </authorList>
    </citation>
    <scope>NUCLEOTIDE SEQUENCE</scope>
    <source>
        <strain evidence="9">JCM 30804</strain>
    </source>
</reference>
<gene>
    <name evidence="9" type="primary">napG</name>
    <name evidence="9" type="ORF">GCM10009332_14400</name>
</gene>
<dbReference type="InterPro" id="IPR017900">
    <property type="entry name" value="4Fe4S_Fe_S_CS"/>
</dbReference>
<keyword evidence="5" id="KW-0249">Electron transport</keyword>
<evidence type="ECO:0000313" key="10">
    <source>
        <dbReference type="Proteomes" id="UP000613743"/>
    </source>
</evidence>
<sequence>MSNTNSKSTKASDFNRRKFLATSAKAGCVMGLVGLGLTATATQSSQRDPFAIRPPGALDEEDFLSSCVRCGLCVEACPYDTLKLARWFEGAATGTPFFTAREIPCEMCDDIPCVKVCPSGALDHSLEDIDDSKMGIAVLIDEKNCLNFKGLRCDVCYRVCPLIDNAITLERQRNHKSGHHAMFLPTVNSDTCTGCGKCERACVTEEAVIKVLPAKVALGRSAAHDTYENTEKTTLEMLNKGLSI</sequence>
<keyword evidence="4" id="KW-0677">Repeat</keyword>
<protein>
    <submittedName>
        <fullName evidence="9">Ferredoxin-type protein NapG</fullName>
    </submittedName>
</protein>
<dbReference type="NCBIfam" id="NF007012">
    <property type="entry name" value="PRK09476.1"/>
    <property type="match status" value="1"/>
</dbReference>
<evidence type="ECO:0000256" key="6">
    <source>
        <dbReference type="ARBA" id="ARBA00023004"/>
    </source>
</evidence>
<dbReference type="PROSITE" id="PS51379">
    <property type="entry name" value="4FE4S_FER_2"/>
    <property type="match status" value="4"/>
</dbReference>
<dbReference type="NCBIfam" id="TIGR00397">
    <property type="entry name" value="mauM_napG"/>
    <property type="match status" value="1"/>
</dbReference>
<dbReference type="Pfam" id="PF12838">
    <property type="entry name" value="Fer4_7"/>
    <property type="match status" value="2"/>
</dbReference>
<dbReference type="InterPro" id="IPR017896">
    <property type="entry name" value="4Fe4S_Fe-S-bd"/>
</dbReference>
<keyword evidence="2" id="KW-0004">4Fe-4S</keyword>
<dbReference type="RefSeq" id="WP_188919365.1">
    <property type="nucleotide sequence ID" value="NZ_BMPZ01000003.1"/>
</dbReference>
<dbReference type="InterPro" id="IPR006311">
    <property type="entry name" value="TAT_signal"/>
</dbReference>
<evidence type="ECO:0000256" key="7">
    <source>
        <dbReference type="ARBA" id="ARBA00023014"/>
    </source>
</evidence>
<evidence type="ECO:0000256" key="5">
    <source>
        <dbReference type="ARBA" id="ARBA00022982"/>
    </source>
</evidence>
<dbReference type="AlphaFoldDB" id="A0A917NAJ9"/>
<keyword evidence="3" id="KW-0479">Metal-binding</keyword>
<dbReference type="Gene3D" id="3.30.70.20">
    <property type="match status" value="2"/>
</dbReference>
<feature type="domain" description="4Fe-4S ferredoxin-type" evidence="8">
    <location>
        <begin position="136"/>
        <end position="172"/>
    </location>
</feature>
<evidence type="ECO:0000256" key="1">
    <source>
        <dbReference type="ARBA" id="ARBA00022448"/>
    </source>
</evidence>
<dbReference type="CDD" id="cd16373">
    <property type="entry name" value="DMSOR_beta_like"/>
    <property type="match status" value="1"/>
</dbReference>
<feature type="domain" description="4Fe-4S ferredoxin-type" evidence="8">
    <location>
        <begin position="183"/>
        <end position="214"/>
    </location>
</feature>
<evidence type="ECO:0000256" key="2">
    <source>
        <dbReference type="ARBA" id="ARBA00022485"/>
    </source>
</evidence>
<evidence type="ECO:0000256" key="4">
    <source>
        <dbReference type="ARBA" id="ARBA00022737"/>
    </source>
</evidence>
<dbReference type="PROSITE" id="PS51318">
    <property type="entry name" value="TAT"/>
    <property type="match status" value="1"/>
</dbReference>
<keyword evidence="7" id="KW-0411">Iron-sulfur</keyword>
<comment type="caution">
    <text evidence="9">The sequence shown here is derived from an EMBL/GenBank/DDBJ whole genome shotgun (WGS) entry which is preliminary data.</text>
</comment>
<dbReference type="Proteomes" id="UP000613743">
    <property type="component" value="Unassembled WGS sequence"/>
</dbReference>
<dbReference type="InterPro" id="IPR050294">
    <property type="entry name" value="RnfB_subfamily"/>
</dbReference>
<keyword evidence="1" id="KW-0813">Transport</keyword>